<dbReference type="Gene3D" id="3.40.309.10">
    <property type="entry name" value="Aldehyde Dehydrogenase, Chain A, domain 2"/>
    <property type="match status" value="1"/>
</dbReference>
<feature type="domain" description="Aldehyde dehydrogenase" evidence="5">
    <location>
        <begin position="225"/>
        <end position="673"/>
    </location>
</feature>
<accession>A0A0K1PHA0</accession>
<dbReference type="OrthoDB" id="9762913at2"/>
<dbReference type="STRING" id="1391653.AKJ08_2886"/>
<reference evidence="6 7" key="1">
    <citation type="submission" date="2015-08" db="EMBL/GenBank/DDBJ databases">
        <authorList>
            <person name="Babu N.S."/>
            <person name="Beckwith C.J."/>
            <person name="Beseler K.G."/>
            <person name="Brison A."/>
            <person name="Carone J.V."/>
            <person name="Caskin T.P."/>
            <person name="Diamond M."/>
            <person name="Durham M.E."/>
            <person name="Foxe J.M."/>
            <person name="Go M."/>
            <person name="Henderson B.A."/>
            <person name="Jones I.B."/>
            <person name="McGettigan J.A."/>
            <person name="Micheletti S.J."/>
            <person name="Nasrallah M.E."/>
            <person name="Ortiz D."/>
            <person name="Piller C.R."/>
            <person name="Privatt S.R."/>
            <person name="Schneider S.L."/>
            <person name="Sharp S."/>
            <person name="Smith T.C."/>
            <person name="Stanton J.D."/>
            <person name="Ullery H.E."/>
            <person name="Wilson R.J."/>
            <person name="Serrano M.G."/>
            <person name="Buck G."/>
            <person name="Lee V."/>
            <person name="Wang Y."/>
            <person name="Carvalho R."/>
            <person name="Voegtly L."/>
            <person name="Shi R."/>
            <person name="Duckworth R."/>
            <person name="Johnson A."/>
            <person name="Loviza R."/>
            <person name="Walstead R."/>
            <person name="Shah Z."/>
            <person name="Kiflezghi M."/>
            <person name="Wade K."/>
            <person name="Ball S.L."/>
            <person name="Bradley K.W."/>
            <person name="Asai D.J."/>
            <person name="Bowman C.A."/>
            <person name="Russell D.A."/>
            <person name="Pope W.H."/>
            <person name="Jacobs-Sera D."/>
            <person name="Hendrix R.W."/>
            <person name="Hatfull G.F."/>
        </authorList>
    </citation>
    <scope>NUCLEOTIDE SEQUENCE [LARGE SCALE GENOMIC DNA]</scope>
    <source>
        <strain evidence="6 7">DSM 27710</strain>
    </source>
</reference>
<dbReference type="Gene3D" id="3.40.605.10">
    <property type="entry name" value="Aldehyde Dehydrogenase, Chain A, domain 1"/>
    <property type="match status" value="1"/>
</dbReference>
<dbReference type="InterPro" id="IPR029510">
    <property type="entry name" value="Ald_DH_CS_GLU"/>
</dbReference>
<keyword evidence="4" id="KW-0812">Transmembrane</keyword>
<dbReference type="SUPFAM" id="SSF53720">
    <property type="entry name" value="ALDH-like"/>
    <property type="match status" value="1"/>
</dbReference>
<gene>
    <name evidence="6" type="ORF">AKJ08_2886</name>
</gene>
<dbReference type="InterPro" id="IPR016163">
    <property type="entry name" value="Ald_DH_C"/>
</dbReference>
<feature type="transmembrane region" description="Helical" evidence="4">
    <location>
        <begin position="161"/>
        <end position="182"/>
    </location>
</feature>
<dbReference type="PROSITE" id="PS00687">
    <property type="entry name" value="ALDEHYDE_DEHYDR_GLU"/>
    <property type="match status" value="1"/>
</dbReference>
<evidence type="ECO:0000256" key="3">
    <source>
        <dbReference type="RuleBase" id="RU003345"/>
    </source>
</evidence>
<feature type="transmembrane region" description="Helical" evidence="4">
    <location>
        <begin position="40"/>
        <end position="61"/>
    </location>
</feature>
<dbReference type="PATRIC" id="fig|1391653.3.peg.3005"/>
<dbReference type="InterPro" id="IPR016160">
    <property type="entry name" value="Ald_DH_CS_CYS"/>
</dbReference>
<feature type="transmembrane region" description="Helical" evidence="4">
    <location>
        <begin position="112"/>
        <end position="131"/>
    </location>
</feature>
<dbReference type="RefSeq" id="WP_050726662.1">
    <property type="nucleotide sequence ID" value="NZ_CP012332.1"/>
</dbReference>
<feature type="transmembrane region" description="Helical" evidence="4">
    <location>
        <begin position="81"/>
        <end position="105"/>
    </location>
</feature>
<evidence type="ECO:0000256" key="4">
    <source>
        <dbReference type="SAM" id="Phobius"/>
    </source>
</evidence>
<dbReference type="InterPro" id="IPR015590">
    <property type="entry name" value="Aldehyde_DH_dom"/>
</dbReference>
<dbReference type="EMBL" id="CP012332">
    <property type="protein sequence ID" value="AKU92499.1"/>
    <property type="molecule type" value="Genomic_DNA"/>
</dbReference>
<sequence length="746" mass="78841">MPTAPGAAPTVPLDPPTAYGLAALFVLLGTKLVRAGRGRAAFRVAMLFVVVFAISVQYFLFSWPAWMYAYLLPESQLSLVWVSPVFFVSVVAAGAAGAAVSLHLVRTGKMGWAIANVVLGLGAWILIWLVTWDQYFHVGTYETYHAGLAPPVKDVAPFQTALNVVGPIQAIVGLGCLAWILVKGKRAKLASCVQPDPSKVEWRSVGSEPGAASTPVIEGGFIRGVRPIDGAPLEPLAITPAGELAGIVSRARDAQHEWALRPVKERAALLRKAGKRLLERAEEAAAILEEENGRPRAESYLSEIVPCADLFDYWCSKGPLLLQADGVPVNPVLFPGKSGVVEHLPRGVVAAISPWNFPLMLPLRTVVPALLAGNAVILKPSEHAARSGAFLARIFDGILPPGLFALVQGGGEQGSALVGAGVDHLVFIGSPRTGRAVARACAEKLTSVTLELGGKDAAIVLADADLERTANGVVWGAFANAGQNCAAIERCYVVESVADRFEVLLREKVAALRVGPGPEGSVEIGPLTTPAQKAIVDAQLDEARRRSVSVAGGESGEKGLHLAPTLVLGPPDDLALVAQETFGPVLPVVRVRDEEDAVKRANASAYGLTVSVWSKDTDRAERLGRRIHAGVITVNNHAFTGGLAQAPWGGVRGSGFGVTNSPHMLDELTRPRFVLVDRSRAKRELWWYPYDASVLRLARGLTQLRSGAGGRLAALGEVVAGFLARGKVVRSGASAPQSEGKRGAPQ</sequence>
<dbReference type="CDD" id="cd07099">
    <property type="entry name" value="ALDH_DDALDH"/>
    <property type="match status" value="1"/>
</dbReference>
<dbReference type="InterPro" id="IPR016161">
    <property type="entry name" value="Ald_DH/histidinol_DH"/>
</dbReference>
<evidence type="ECO:0000313" key="6">
    <source>
        <dbReference type="EMBL" id="AKU92499.1"/>
    </source>
</evidence>
<evidence type="ECO:0000256" key="2">
    <source>
        <dbReference type="PROSITE-ProRule" id="PRU10007"/>
    </source>
</evidence>
<keyword evidence="1 3" id="KW-0560">Oxidoreductase</keyword>
<proteinExistence type="inferred from homology"/>
<dbReference type="PANTHER" id="PTHR11699">
    <property type="entry name" value="ALDEHYDE DEHYDROGENASE-RELATED"/>
    <property type="match status" value="1"/>
</dbReference>
<keyword evidence="4" id="KW-1133">Transmembrane helix</keyword>
<keyword evidence="7" id="KW-1185">Reference proteome</keyword>
<dbReference type="Proteomes" id="UP000055590">
    <property type="component" value="Chromosome"/>
</dbReference>
<comment type="similarity">
    <text evidence="3">Belongs to the aldehyde dehydrogenase family.</text>
</comment>
<feature type="active site" evidence="2">
    <location>
        <position position="451"/>
    </location>
</feature>
<dbReference type="GO" id="GO:0016620">
    <property type="term" value="F:oxidoreductase activity, acting on the aldehyde or oxo group of donors, NAD or NADP as acceptor"/>
    <property type="evidence" value="ECO:0007669"/>
    <property type="project" value="InterPro"/>
</dbReference>
<evidence type="ECO:0000256" key="1">
    <source>
        <dbReference type="ARBA" id="ARBA00023002"/>
    </source>
</evidence>
<name>A0A0K1PHA0_9BACT</name>
<dbReference type="AlphaFoldDB" id="A0A0K1PHA0"/>
<dbReference type="InterPro" id="IPR016162">
    <property type="entry name" value="Ald_DH_N"/>
</dbReference>
<evidence type="ECO:0000259" key="5">
    <source>
        <dbReference type="Pfam" id="PF00171"/>
    </source>
</evidence>
<organism evidence="6 7">
    <name type="scientific">Vulgatibacter incomptus</name>
    <dbReference type="NCBI Taxonomy" id="1391653"/>
    <lineage>
        <taxon>Bacteria</taxon>
        <taxon>Pseudomonadati</taxon>
        <taxon>Myxococcota</taxon>
        <taxon>Myxococcia</taxon>
        <taxon>Myxococcales</taxon>
        <taxon>Cystobacterineae</taxon>
        <taxon>Vulgatibacteraceae</taxon>
        <taxon>Vulgatibacter</taxon>
    </lineage>
</organism>
<dbReference type="KEGG" id="vin:AKJ08_2886"/>
<evidence type="ECO:0000313" key="7">
    <source>
        <dbReference type="Proteomes" id="UP000055590"/>
    </source>
</evidence>
<dbReference type="Pfam" id="PF00171">
    <property type="entry name" value="Aldedh"/>
    <property type="match status" value="1"/>
</dbReference>
<dbReference type="PROSITE" id="PS00070">
    <property type="entry name" value="ALDEHYDE_DEHYDR_CYS"/>
    <property type="match status" value="1"/>
</dbReference>
<feature type="transmembrane region" description="Helical" evidence="4">
    <location>
        <begin position="16"/>
        <end position="33"/>
    </location>
</feature>
<protein>
    <submittedName>
        <fullName evidence="6">Aldehyde dehydrogenase</fullName>
    </submittedName>
</protein>
<keyword evidence="4" id="KW-0472">Membrane</keyword>